<evidence type="ECO:0000313" key="4">
    <source>
        <dbReference type="EMBL" id="ESO10759.1"/>
    </source>
</evidence>
<dbReference type="InParanoid" id="T1FRR3"/>
<dbReference type="CTD" id="20211510"/>
<keyword evidence="6" id="KW-1185">Reference proteome</keyword>
<evidence type="ECO:0000256" key="1">
    <source>
        <dbReference type="ARBA" id="ARBA00022729"/>
    </source>
</evidence>
<reference evidence="6" key="1">
    <citation type="submission" date="2012-12" db="EMBL/GenBank/DDBJ databases">
        <authorList>
            <person name="Hellsten U."/>
            <person name="Grimwood J."/>
            <person name="Chapman J.A."/>
            <person name="Shapiro H."/>
            <person name="Aerts A."/>
            <person name="Otillar R.P."/>
            <person name="Terry A.Y."/>
            <person name="Boore J.L."/>
            <person name="Simakov O."/>
            <person name="Marletaz F."/>
            <person name="Cho S.-J."/>
            <person name="Edsinger-Gonzales E."/>
            <person name="Havlak P."/>
            <person name="Kuo D.-H."/>
            <person name="Larsson T."/>
            <person name="Lv J."/>
            <person name="Arendt D."/>
            <person name="Savage R."/>
            <person name="Osoegawa K."/>
            <person name="de Jong P."/>
            <person name="Lindberg D.R."/>
            <person name="Seaver E.C."/>
            <person name="Weisblat D.A."/>
            <person name="Putnam N.H."/>
            <person name="Grigoriev I.V."/>
            <person name="Rokhsar D.S."/>
        </authorList>
    </citation>
    <scope>NUCLEOTIDE SEQUENCE</scope>
</reference>
<dbReference type="InterPro" id="IPR036179">
    <property type="entry name" value="Ig-like_dom_sf"/>
</dbReference>
<dbReference type="KEGG" id="hro:HELRODRAFT_190163"/>
<dbReference type="eggNOG" id="KOG4240">
    <property type="taxonomic scope" value="Eukaryota"/>
</dbReference>
<dbReference type="InterPro" id="IPR013098">
    <property type="entry name" value="Ig_I-set"/>
</dbReference>
<dbReference type="GeneID" id="20211510"/>
<evidence type="ECO:0000259" key="3">
    <source>
        <dbReference type="PROSITE" id="PS50835"/>
    </source>
</evidence>
<keyword evidence="2" id="KW-1015">Disulfide bond</keyword>
<dbReference type="InterPro" id="IPR003598">
    <property type="entry name" value="Ig_sub2"/>
</dbReference>
<dbReference type="AlphaFoldDB" id="T1FRR3"/>
<dbReference type="RefSeq" id="XP_009011028.1">
    <property type="nucleotide sequence ID" value="XM_009012780.1"/>
</dbReference>
<protein>
    <recommendedName>
        <fullName evidence="3">Ig-like domain-containing protein</fullName>
    </recommendedName>
</protein>
<evidence type="ECO:0000313" key="6">
    <source>
        <dbReference type="Proteomes" id="UP000015101"/>
    </source>
</evidence>
<gene>
    <name evidence="5" type="primary">20211510</name>
    <name evidence="4" type="ORF">HELRODRAFT_190163</name>
</gene>
<dbReference type="PROSITE" id="PS50835">
    <property type="entry name" value="IG_LIKE"/>
    <property type="match status" value="1"/>
</dbReference>
<dbReference type="STRING" id="6412.T1FRR3"/>
<dbReference type="InterPro" id="IPR007110">
    <property type="entry name" value="Ig-like_dom"/>
</dbReference>
<keyword evidence="1" id="KW-0732">Signal</keyword>
<sequence>MGGNWEQISIPTHLYSRHIYFYLNEFYEINLDNIISRVKKRKGSHYLYNKNQHRAAIIIVMTSPPTINLHLRSVTTTLGERVIFYCRVGGLPRPQIQWLDPQGKLIIDEFDRYVTVFFDDGLARLEIVGVKEADAGRYTCMVTNSEGEACTSALLKLVEHVPHSSDKRKLY</sequence>
<dbReference type="FunFam" id="2.60.40.10:FF:001850">
    <property type="entry name" value="KETtiN (Drosophila actin-binding) homolog"/>
    <property type="match status" value="1"/>
</dbReference>
<reference evidence="5" key="3">
    <citation type="submission" date="2015-06" db="UniProtKB">
        <authorList>
            <consortium name="EnsemblMetazoa"/>
        </authorList>
    </citation>
    <scope>IDENTIFICATION</scope>
</reference>
<dbReference type="OrthoDB" id="10017054at2759"/>
<dbReference type="EMBL" id="AMQM01002741">
    <property type="status" value="NOT_ANNOTATED_CDS"/>
    <property type="molecule type" value="Genomic_DNA"/>
</dbReference>
<proteinExistence type="predicted"/>
<dbReference type="HOGENOM" id="CLU_1564547_0_0_1"/>
<dbReference type="EnsemblMetazoa" id="HelroT190163">
    <property type="protein sequence ID" value="HelroP190163"/>
    <property type="gene ID" value="HelroG190163"/>
</dbReference>
<dbReference type="Pfam" id="PF07679">
    <property type="entry name" value="I-set"/>
    <property type="match status" value="1"/>
</dbReference>
<feature type="domain" description="Ig-like" evidence="3">
    <location>
        <begin position="65"/>
        <end position="156"/>
    </location>
</feature>
<dbReference type="SMART" id="SM00408">
    <property type="entry name" value="IGc2"/>
    <property type="match status" value="1"/>
</dbReference>
<dbReference type="SMART" id="SM00409">
    <property type="entry name" value="IG"/>
    <property type="match status" value="1"/>
</dbReference>
<dbReference type="InterPro" id="IPR050958">
    <property type="entry name" value="Cell_Adh-Cytoskel_Orgn"/>
</dbReference>
<organism evidence="5 6">
    <name type="scientific">Helobdella robusta</name>
    <name type="common">Californian leech</name>
    <dbReference type="NCBI Taxonomy" id="6412"/>
    <lineage>
        <taxon>Eukaryota</taxon>
        <taxon>Metazoa</taxon>
        <taxon>Spiralia</taxon>
        <taxon>Lophotrochozoa</taxon>
        <taxon>Annelida</taxon>
        <taxon>Clitellata</taxon>
        <taxon>Hirudinea</taxon>
        <taxon>Rhynchobdellida</taxon>
        <taxon>Glossiphoniidae</taxon>
        <taxon>Helobdella</taxon>
    </lineage>
</organism>
<evidence type="ECO:0000313" key="5">
    <source>
        <dbReference type="EnsemblMetazoa" id="HelroP190163"/>
    </source>
</evidence>
<dbReference type="SUPFAM" id="SSF48726">
    <property type="entry name" value="Immunoglobulin"/>
    <property type="match status" value="1"/>
</dbReference>
<dbReference type="Proteomes" id="UP000015101">
    <property type="component" value="Unassembled WGS sequence"/>
</dbReference>
<name>T1FRR3_HELRO</name>
<dbReference type="InterPro" id="IPR013783">
    <property type="entry name" value="Ig-like_fold"/>
</dbReference>
<evidence type="ECO:0000256" key="2">
    <source>
        <dbReference type="ARBA" id="ARBA00023157"/>
    </source>
</evidence>
<dbReference type="Gene3D" id="2.60.40.10">
    <property type="entry name" value="Immunoglobulins"/>
    <property type="match status" value="1"/>
</dbReference>
<accession>T1FRR3</accession>
<dbReference type="PANTHER" id="PTHR45080:SF8">
    <property type="entry name" value="IG-LIKE DOMAIN-CONTAINING PROTEIN"/>
    <property type="match status" value="1"/>
</dbReference>
<reference evidence="4 6" key="2">
    <citation type="journal article" date="2013" name="Nature">
        <title>Insights into bilaterian evolution from three spiralian genomes.</title>
        <authorList>
            <person name="Simakov O."/>
            <person name="Marletaz F."/>
            <person name="Cho S.J."/>
            <person name="Edsinger-Gonzales E."/>
            <person name="Havlak P."/>
            <person name="Hellsten U."/>
            <person name="Kuo D.H."/>
            <person name="Larsson T."/>
            <person name="Lv J."/>
            <person name="Arendt D."/>
            <person name="Savage R."/>
            <person name="Osoegawa K."/>
            <person name="de Jong P."/>
            <person name="Grimwood J."/>
            <person name="Chapman J.A."/>
            <person name="Shapiro H."/>
            <person name="Aerts A."/>
            <person name="Otillar R.P."/>
            <person name="Terry A.Y."/>
            <person name="Boore J.L."/>
            <person name="Grigoriev I.V."/>
            <person name="Lindberg D.R."/>
            <person name="Seaver E.C."/>
            <person name="Weisblat D.A."/>
            <person name="Putnam N.H."/>
            <person name="Rokhsar D.S."/>
        </authorList>
    </citation>
    <scope>NUCLEOTIDE SEQUENCE</scope>
</reference>
<dbReference type="EMBL" id="KB095858">
    <property type="protein sequence ID" value="ESO10759.1"/>
    <property type="molecule type" value="Genomic_DNA"/>
</dbReference>
<dbReference type="PANTHER" id="PTHR45080">
    <property type="entry name" value="CONTACTIN 5"/>
    <property type="match status" value="1"/>
</dbReference>
<dbReference type="InterPro" id="IPR003599">
    <property type="entry name" value="Ig_sub"/>
</dbReference>